<keyword evidence="2 5" id="KW-0378">Hydrolase</keyword>
<dbReference type="AlphaFoldDB" id="A0A936NA46"/>
<organism evidence="5 6">
    <name type="scientific">Candidatus Neomicrothrix subdominans</name>
    <dbReference type="NCBI Taxonomy" id="2954438"/>
    <lineage>
        <taxon>Bacteria</taxon>
        <taxon>Bacillati</taxon>
        <taxon>Actinomycetota</taxon>
        <taxon>Acidimicrobiia</taxon>
        <taxon>Acidimicrobiales</taxon>
        <taxon>Microthrixaceae</taxon>
        <taxon>Candidatus Neomicrothrix</taxon>
    </lineage>
</organism>
<dbReference type="Gene3D" id="3.40.50.1820">
    <property type="entry name" value="alpha/beta hydrolase"/>
    <property type="match status" value="1"/>
</dbReference>
<accession>A0A936NA46</accession>
<dbReference type="SUPFAM" id="SSF53474">
    <property type="entry name" value="alpha/beta-Hydrolases"/>
    <property type="match status" value="1"/>
</dbReference>
<dbReference type="PANTHER" id="PTHR48081:SF8">
    <property type="entry name" value="ALPHA_BETA HYDROLASE FOLD-3 DOMAIN-CONTAINING PROTEIN-RELATED"/>
    <property type="match status" value="1"/>
</dbReference>
<evidence type="ECO:0000256" key="1">
    <source>
        <dbReference type="ARBA" id="ARBA00010515"/>
    </source>
</evidence>
<dbReference type="Pfam" id="PF07859">
    <property type="entry name" value="Abhydrolase_3"/>
    <property type="match status" value="1"/>
</dbReference>
<feature type="domain" description="Alpha/beta hydrolase fold-3" evidence="4">
    <location>
        <begin position="142"/>
        <end position="346"/>
    </location>
</feature>
<evidence type="ECO:0000259" key="4">
    <source>
        <dbReference type="Pfam" id="PF07859"/>
    </source>
</evidence>
<dbReference type="FunFam" id="3.40.50.1820:FF:000089">
    <property type="entry name" value="Alpha/beta hydrolase"/>
    <property type="match status" value="1"/>
</dbReference>
<dbReference type="GO" id="GO:0016787">
    <property type="term" value="F:hydrolase activity"/>
    <property type="evidence" value="ECO:0007669"/>
    <property type="project" value="UniProtKB-KW"/>
</dbReference>
<name>A0A936NA46_9ACTN</name>
<evidence type="ECO:0000256" key="3">
    <source>
        <dbReference type="SAM" id="MobiDB-lite"/>
    </source>
</evidence>
<dbReference type="EMBL" id="JADJZA010000001">
    <property type="protein sequence ID" value="MBK9295891.1"/>
    <property type="molecule type" value="Genomic_DNA"/>
</dbReference>
<dbReference type="InterPro" id="IPR013094">
    <property type="entry name" value="AB_hydrolase_3"/>
</dbReference>
<evidence type="ECO:0000313" key="6">
    <source>
        <dbReference type="Proteomes" id="UP000727993"/>
    </source>
</evidence>
<dbReference type="PANTHER" id="PTHR48081">
    <property type="entry name" value="AB HYDROLASE SUPERFAMILY PROTEIN C4A8.06C"/>
    <property type="match status" value="1"/>
</dbReference>
<feature type="region of interest" description="Disordered" evidence="3">
    <location>
        <begin position="1"/>
        <end position="36"/>
    </location>
</feature>
<sequence>MRSTAPSPPPWPAATRACRADDNSPPVGKTGSMRSTSRLHPVASIARSLLGAISGRSDEIVRDGRRLDPEVQAMLKLSDRVSPLDNRDVESARADMVRAAILGPRGPKSVHSWERDLPGPAGPLRVRFYRDANLEPSPPAICFFHGGGWVIGDLDTHDGPCRVLAARSGAVVMSVDYRLAPEAPYPAAVEDCLAAYAWLSEHAVELGVDAGAIALMGDSAGGNLAALVALAARDQGLRAPALQALIYPATDFTMSLNSIDTFADGFLLTRESMEWFRGTYLADSGRWRDPAASPLYADLAGVAPALVFTAGFDPLRDEGQAYAARLADAGVPVMSRCFDELIHGFYNVAITRASVAAYEEVDDAVGHALHHGLAVSPR</sequence>
<reference evidence="5 6" key="1">
    <citation type="submission" date="2020-10" db="EMBL/GenBank/DDBJ databases">
        <title>Connecting structure to function with the recovery of over 1000 high-quality activated sludge metagenome-assembled genomes encoding full-length rRNA genes using long-read sequencing.</title>
        <authorList>
            <person name="Singleton C.M."/>
            <person name="Petriglieri F."/>
            <person name="Kristensen J.M."/>
            <person name="Kirkegaard R.H."/>
            <person name="Michaelsen T.Y."/>
            <person name="Andersen M.H."/>
            <person name="Karst S.M."/>
            <person name="Dueholm M.S."/>
            <person name="Nielsen P.H."/>
            <person name="Albertsen M."/>
        </authorList>
    </citation>
    <scope>NUCLEOTIDE SEQUENCE [LARGE SCALE GENOMIC DNA]</scope>
    <source>
        <strain evidence="5">Lyne_18-Q3-R50-59_MAXAC.006</strain>
    </source>
</reference>
<dbReference type="Proteomes" id="UP000727993">
    <property type="component" value="Unassembled WGS sequence"/>
</dbReference>
<evidence type="ECO:0000256" key="2">
    <source>
        <dbReference type="ARBA" id="ARBA00022801"/>
    </source>
</evidence>
<gene>
    <name evidence="5" type="ORF">IPN02_03260</name>
</gene>
<dbReference type="InterPro" id="IPR029058">
    <property type="entry name" value="AB_hydrolase_fold"/>
</dbReference>
<comment type="similarity">
    <text evidence="1">Belongs to the 'GDXG' lipolytic enzyme family.</text>
</comment>
<comment type="caution">
    <text evidence="5">The sequence shown here is derived from an EMBL/GenBank/DDBJ whole genome shotgun (WGS) entry which is preliminary data.</text>
</comment>
<proteinExistence type="inferred from homology"/>
<feature type="compositionally biased region" description="Pro residues" evidence="3">
    <location>
        <begin position="1"/>
        <end position="12"/>
    </location>
</feature>
<dbReference type="InterPro" id="IPR050300">
    <property type="entry name" value="GDXG_lipolytic_enzyme"/>
</dbReference>
<evidence type="ECO:0000313" key="5">
    <source>
        <dbReference type="EMBL" id="MBK9295891.1"/>
    </source>
</evidence>
<protein>
    <submittedName>
        <fullName evidence="5">Alpha/beta hydrolase</fullName>
    </submittedName>
</protein>